<reference evidence="2 3" key="1">
    <citation type="submission" date="2020-10" db="EMBL/GenBank/DDBJ databases">
        <title>The Coptis chinensis genome and diversification of protoberbering-type alkaloids.</title>
        <authorList>
            <person name="Wang B."/>
            <person name="Shu S."/>
            <person name="Song C."/>
            <person name="Liu Y."/>
        </authorList>
    </citation>
    <scope>NUCLEOTIDE SEQUENCE [LARGE SCALE GENOMIC DNA]</scope>
    <source>
        <strain evidence="2">HL-2020</strain>
        <tissue evidence="2">Leaf</tissue>
    </source>
</reference>
<accession>A0A835HK99</accession>
<keyword evidence="1" id="KW-1133">Transmembrane helix</keyword>
<feature type="transmembrane region" description="Helical" evidence="1">
    <location>
        <begin position="40"/>
        <end position="68"/>
    </location>
</feature>
<dbReference type="Proteomes" id="UP000631114">
    <property type="component" value="Unassembled WGS sequence"/>
</dbReference>
<sequence>MEVFLALRVYRGSLTSWSPMLLKYRMLRCFNLQRWTEKLVFYYFTPLHLALGLYNLLPAIVEVQWVLLQWRSESFLWRRRLNHV</sequence>
<dbReference type="AlphaFoldDB" id="A0A835HK99"/>
<dbReference type="EMBL" id="JADFTS010000006">
    <property type="protein sequence ID" value="KAF9600870.1"/>
    <property type="molecule type" value="Genomic_DNA"/>
</dbReference>
<evidence type="ECO:0000313" key="3">
    <source>
        <dbReference type="Proteomes" id="UP000631114"/>
    </source>
</evidence>
<name>A0A835HK99_9MAGN</name>
<organism evidence="2 3">
    <name type="scientific">Coptis chinensis</name>
    <dbReference type="NCBI Taxonomy" id="261450"/>
    <lineage>
        <taxon>Eukaryota</taxon>
        <taxon>Viridiplantae</taxon>
        <taxon>Streptophyta</taxon>
        <taxon>Embryophyta</taxon>
        <taxon>Tracheophyta</taxon>
        <taxon>Spermatophyta</taxon>
        <taxon>Magnoliopsida</taxon>
        <taxon>Ranunculales</taxon>
        <taxon>Ranunculaceae</taxon>
        <taxon>Coptidoideae</taxon>
        <taxon>Coptis</taxon>
    </lineage>
</organism>
<evidence type="ECO:0000256" key="1">
    <source>
        <dbReference type="SAM" id="Phobius"/>
    </source>
</evidence>
<comment type="caution">
    <text evidence="2">The sequence shown here is derived from an EMBL/GenBank/DDBJ whole genome shotgun (WGS) entry which is preliminary data.</text>
</comment>
<keyword evidence="1" id="KW-0472">Membrane</keyword>
<proteinExistence type="predicted"/>
<keyword evidence="1" id="KW-0812">Transmembrane</keyword>
<evidence type="ECO:0000313" key="2">
    <source>
        <dbReference type="EMBL" id="KAF9600870.1"/>
    </source>
</evidence>
<keyword evidence="3" id="KW-1185">Reference proteome</keyword>
<gene>
    <name evidence="2" type="ORF">IFM89_013466</name>
</gene>
<protein>
    <submittedName>
        <fullName evidence="2">Uncharacterized protein</fullName>
    </submittedName>
</protein>